<reference evidence="4 5" key="1">
    <citation type="journal article" date="2018" name="PLoS Pathog.">
        <title>Evolution of structural diversity of trichothecenes, a family of toxins produced by plant pathogenic and entomopathogenic fungi.</title>
        <authorList>
            <person name="Proctor R.H."/>
            <person name="McCormick S.P."/>
            <person name="Kim H.S."/>
            <person name="Cardoza R.E."/>
            <person name="Stanley A.M."/>
            <person name="Lindo L."/>
            <person name="Kelly A."/>
            <person name="Brown D.W."/>
            <person name="Lee T."/>
            <person name="Vaughan M.M."/>
            <person name="Alexander N.J."/>
            <person name="Busman M."/>
            <person name="Gutierrez S."/>
        </authorList>
    </citation>
    <scope>NUCLEOTIDE SEQUENCE [LARGE SCALE GENOMIC DNA]</scope>
    <source>
        <strain evidence="4 5">IBT 40837</strain>
    </source>
</reference>
<keyword evidence="5" id="KW-1185">Reference proteome</keyword>
<dbReference type="InterPro" id="IPR002110">
    <property type="entry name" value="Ankyrin_rpt"/>
</dbReference>
<dbReference type="Proteomes" id="UP000266272">
    <property type="component" value="Unassembled WGS sequence"/>
</dbReference>
<protein>
    <submittedName>
        <fullName evidence="4">Ankyrin repeat</fullName>
    </submittedName>
</protein>
<dbReference type="OrthoDB" id="341259at2759"/>
<feature type="repeat" description="ANK" evidence="3">
    <location>
        <begin position="84"/>
        <end position="117"/>
    </location>
</feature>
<comment type="caution">
    <text evidence="4">The sequence shown here is derived from an EMBL/GenBank/DDBJ whole genome shotgun (WGS) entry which is preliminary data.</text>
</comment>
<dbReference type="SUPFAM" id="SSF48403">
    <property type="entry name" value="Ankyrin repeat"/>
    <property type="match status" value="1"/>
</dbReference>
<dbReference type="Pfam" id="PF12796">
    <property type="entry name" value="Ank_2"/>
    <property type="match status" value="1"/>
</dbReference>
<dbReference type="PROSITE" id="PS50088">
    <property type="entry name" value="ANK_REPEAT"/>
    <property type="match status" value="1"/>
</dbReference>
<sequence length="145" mass="16342">MDGIFGHYQPLLMIKDAITSERRRHMVKLLVSYGADLEMRDEDGHTALMSVMSVEEGSKFGRQKARRMSILLEFGANVNTTNAMGETPLILAVQQSLGYEITKLLLKYGANPALRDELGLTAKDYALTQEDYRTVELLEEWQSGQ</sequence>
<evidence type="ECO:0000313" key="4">
    <source>
        <dbReference type="EMBL" id="RFU79501.1"/>
    </source>
</evidence>
<dbReference type="EMBL" id="PXOA01000154">
    <property type="protein sequence ID" value="RFU79501.1"/>
    <property type="molecule type" value="Genomic_DNA"/>
</dbReference>
<dbReference type="InterPro" id="IPR036770">
    <property type="entry name" value="Ankyrin_rpt-contain_sf"/>
</dbReference>
<accession>A0A395NVJ6</accession>
<evidence type="ECO:0000256" key="3">
    <source>
        <dbReference type="PROSITE-ProRule" id="PRU00023"/>
    </source>
</evidence>
<dbReference type="STRING" id="490622.A0A395NVJ6"/>
<proteinExistence type="predicted"/>
<evidence type="ECO:0000256" key="1">
    <source>
        <dbReference type="ARBA" id="ARBA00022737"/>
    </source>
</evidence>
<gene>
    <name evidence="4" type="ORF">TARUN_2708</name>
</gene>
<dbReference type="Gene3D" id="1.25.40.20">
    <property type="entry name" value="Ankyrin repeat-containing domain"/>
    <property type="match status" value="2"/>
</dbReference>
<dbReference type="AlphaFoldDB" id="A0A395NVJ6"/>
<dbReference type="PROSITE" id="PS50297">
    <property type="entry name" value="ANK_REP_REGION"/>
    <property type="match status" value="1"/>
</dbReference>
<evidence type="ECO:0000313" key="5">
    <source>
        <dbReference type="Proteomes" id="UP000266272"/>
    </source>
</evidence>
<evidence type="ECO:0000256" key="2">
    <source>
        <dbReference type="ARBA" id="ARBA00023043"/>
    </source>
</evidence>
<dbReference type="SMART" id="SM00248">
    <property type="entry name" value="ANK"/>
    <property type="match status" value="3"/>
</dbReference>
<name>A0A395NVJ6_TRIAR</name>
<keyword evidence="1" id="KW-0677">Repeat</keyword>
<dbReference type="PANTHER" id="PTHR24171">
    <property type="entry name" value="ANKYRIN REPEAT DOMAIN-CONTAINING PROTEIN 39-RELATED"/>
    <property type="match status" value="1"/>
</dbReference>
<keyword evidence="2 3" id="KW-0040">ANK repeat</keyword>
<organism evidence="4 5">
    <name type="scientific">Trichoderma arundinaceum</name>
    <dbReference type="NCBI Taxonomy" id="490622"/>
    <lineage>
        <taxon>Eukaryota</taxon>
        <taxon>Fungi</taxon>
        <taxon>Dikarya</taxon>
        <taxon>Ascomycota</taxon>
        <taxon>Pezizomycotina</taxon>
        <taxon>Sordariomycetes</taxon>
        <taxon>Hypocreomycetidae</taxon>
        <taxon>Hypocreales</taxon>
        <taxon>Hypocreaceae</taxon>
        <taxon>Trichoderma</taxon>
    </lineage>
</organism>